<dbReference type="EnsemblPlants" id="OGLUM07G03370.1">
    <property type="protein sequence ID" value="OGLUM07G03370.1"/>
    <property type="gene ID" value="OGLUM07G03370"/>
</dbReference>
<evidence type="ECO:0000313" key="2">
    <source>
        <dbReference type="Proteomes" id="UP000026961"/>
    </source>
</evidence>
<proteinExistence type="predicted"/>
<dbReference type="Gramene" id="OGLUM07G03370.1">
    <property type="protein sequence ID" value="OGLUM07G03370.1"/>
    <property type="gene ID" value="OGLUM07G03370"/>
</dbReference>
<name>A0A0E0AG26_9ORYZ</name>
<evidence type="ECO:0000313" key="1">
    <source>
        <dbReference type="EnsemblPlants" id="OGLUM07G03370.1"/>
    </source>
</evidence>
<dbReference type="AlphaFoldDB" id="A0A0E0AG26"/>
<dbReference type="HOGENOM" id="CLU_200739_0_0_1"/>
<keyword evidence="2" id="KW-1185">Reference proteome</keyword>
<protein>
    <submittedName>
        <fullName evidence="1">Uncharacterized protein</fullName>
    </submittedName>
</protein>
<reference evidence="1" key="2">
    <citation type="submission" date="2018-05" db="EMBL/GenBank/DDBJ databases">
        <title>OgluRS3 (Oryza glumaepatula Reference Sequence Version 3).</title>
        <authorList>
            <person name="Zhang J."/>
            <person name="Kudrna D."/>
            <person name="Lee S."/>
            <person name="Talag J."/>
            <person name="Welchert J."/>
            <person name="Wing R.A."/>
        </authorList>
    </citation>
    <scope>NUCLEOTIDE SEQUENCE [LARGE SCALE GENOMIC DNA]</scope>
</reference>
<accession>A0A0E0AG26</accession>
<dbReference type="Proteomes" id="UP000026961">
    <property type="component" value="Chromosome 7"/>
</dbReference>
<organism evidence="1">
    <name type="scientific">Oryza glumipatula</name>
    <dbReference type="NCBI Taxonomy" id="40148"/>
    <lineage>
        <taxon>Eukaryota</taxon>
        <taxon>Viridiplantae</taxon>
        <taxon>Streptophyta</taxon>
        <taxon>Embryophyta</taxon>
        <taxon>Tracheophyta</taxon>
        <taxon>Spermatophyta</taxon>
        <taxon>Magnoliopsida</taxon>
        <taxon>Liliopsida</taxon>
        <taxon>Poales</taxon>
        <taxon>Poaceae</taxon>
        <taxon>BOP clade</taxon>
        <taxon>Oryzoideae</taxon>
        <taxon>Oryzeae</taxon>
        <taxon>Oryzinae</taxon>
        <taxon>Oryza</taxon>
    </lineage>
</organism>
<reference evidence="1" key="1">
    <citation type="submission" date="2015-04" db="UniProtKB">
        <authorList>
            <consortium name="EnsemblPlants"/>
        </authorList>
    </citation>
    <scope>IDENTIFICATION</scope>
</reference>
<sequence length="74" mass="8721">MCRRDRIKYMVVRDNKTVHASNGADSMSPYTHETYGYPLSTHFDFFTMNNKLKRRPLFDHFESLPRCKAGQFGT</sequence>